<sequence>MLASEGHGDGSGENSRVYNGMSVDAQSSRNGIDTGETEIANNRSSLQFLSNFKKDSQIWKPPEPEHVEDDMDGVANDDDDHDYSDGEKHYSRSMIEMIDIWQPNVVLVEKTVSRDIRDFLLAKGITLVFDMKLSRLRRITRFSHHFFC</sequence>
<dbReference type="GO" id="GO:0046854">
    <property type="term" value="P:phosphatidylinositol phosphate biosynthetic process"/>
    <property type="evidence" value="ECO:0007669"/>
    <property type="project" value="TreeGrafter"/>
</dbReference>
<reference evidence="2" key="1">
    <citation type="journal article" date="2017" name="Gigascience">
        <title>The genome draft of coconut (Cocos nucifera).</title>
        <authorList>
            <person name="Xiao Y."/>
            <person name="Xu P."/>
            <person name="Fan H."/>
            <person name="Baudouin L."/>
            <person name="Xia W."/>
            <person name="Bocs S."/>
            <person name="Xu J."/>
            <person name="Li Q."/>
            <person name="Guo A."/>
            <person name="Zhou L."/>
            <person name="Li J."/>
            <person name="Wu Y."/>
            <person name="Ma Z."/>
            <person name="Armero A."/>
            <person name="Issali A.E."/>
            <person name="Liu N."/>
            <person name="Peng M."/>
            <person name="Yang Y."/>
        </authorList>
    </citation>
    <scope>NUCLEOTIDE SEQUENCE</scope>
    <source>
        <tissue evidence="2">Spear leaf of Hainan Tall coconut</tissue>
    </source>
</reference>
<feature type="compositionally biased region" description="Basic and acidic residues" evidence="1">
    <location>
        <begin position="1"/>
        <end position="10"/>
    </location>
</feature>
<dbReference type="Gene3D" id="3.50.7.10">
    <property type="entry name" value="GroEL"/>
    <property type="match status" value="1"/>
</dbReference>
<name>A0A8K0N0F3_COCNU</name>
<dbReference type="InterPro" id="IPR027409">
    <property type="entry name" value="GroEL-like_apical_dom_sf"/>
</dbReference>
<proteinExistence type="predicted"/>
<accession>A0A8K0N0F3</accession>
<comment type="caution">
    <text evidence="2">The sequence shown here is derived from an EMBL/GenBank/DDBJ whole genome shotgun (WGS) entry which is preliminary data.</text>
</comment>
<dbReference type="PANTHER" id="PTHR45748">
    <property type="entry name" value="1-PHOSPHATIDYLINOSITOL 3-PHOSPHATE 5-KINASE-RELATED"/>
    <property type="match status" value="1"/>
</dbReference>
<feature type="region of interest" description="Disordered" evidence="1">
    <location>
        <begin position="1"/>
        <end position="37"/>
    </location>
</feature>
<evidence type="ECO:0000256" key="1">
    <source>
        <dbReference type="SAM" id="MobiDB-lite"/>
    </source>
</evidence>
<evidence type="ECO:0000313" key="3">
    <source>
        <dbReference type="Proteomes" id="UP000797356"/>
    </source>
</evidence>
<dbReference type="EMBL" id="CM017875">
    <property type="protein sequence ID" value="KAG1338632.1"/>
    <property type="molecule type" value="Genomic_DNA"/>
</dbReference>
<reference evidence="2" key="2">
    <citation type="submission" date="2019-07" db="EMBL/GenBank/DDBJ databases">
        <authorList>
            <person name="Yang Y."/>
            <person name="Bocs S."/>
            <person name="Baudouin L."/>
        </authorList>
    </citation>
    <scope>NUCLEOTIDE SEQUENCE</scope>
    <source>
        <tissue evidence="2">Spear leaf of Hainan Tall coconut</tissue>
    </source>
</reference>
<dbReference type="AlphaFoldDB" id="A0A8K0N0F3"/>
<dbReference type="GO" id="GO:0010008">
    <property type="term" value="C:endosome membrane"/>
    <property type="evidence" value="ECO:0007669"/>
    <property type="project" value="TreeGrafter"/>
</dbReference>
<dbReference type="GO" id="GO:0000285">
    <property type="term" value="F:1-phosphatidylinositol-3-phosphate 5-kinase activity"/>
    <property type="evidence" value="ECO:0007669"/>
    <property type="project" value="TreeGrafter"/>
</dbReference>
<feature type="region of interest" description="Disordered" evidence="1">
    <location>
        <begin position="57"/>
        <end position="87"/>
    </location>
</feature>
<feature type="compositionally biased region" description="Acidic residues" evidence="1">
    <location>
        <begin position="66"/>
        <end position="82"/>
    </location>
</feature>
<dbReference type="OrthoDB" id="158357at2759"/>
<gene>
    <name evidence="2" type="ORF">COCNU_04G009380</name>
</gene>
<protein>
    <submittedName>
        <fullName evidence="2">Uncharacterized protein</fullName>
    </submittedName>
</protein>
<keyword evidence="3" id="KW-1185">Reference proteome</keyword>
<dbReference type="SUPFAM" id="SSF52029">
    <property type="entry name" value="GroEL apical domain-like"/>
    <property type="match status" value="1"/>
</dbReference>
<evidence type="ECO:0000313" key="2">
    <source>
        <dbReference type="EMBL" id="KAG1338632.1"/>
    </source>
</evidence>
<dbReference type="PANTHER" id="PTHR45748:SF4">
    <property type="entry name" value="1-PHOSPHATIDYLINOSITOL-3-PHOSPHATE 5-KINASE FAB1D-RELATED"/>
    <property type="match status" value="1"/>
</dbReference>
<dbReference type="Proteomes" id="UP000797356">
    <property type="component" value="Chromosome 4"/>
</dbReference>
<organism evidence="2 3">
    <name type="scientific">Cocos nucifera</name>
    <name type="common">Coconut palm</name>
    <dbReference type="NCBI Taxonomy" id="13894"/>
    <lineage>
        <taxon>Eukaryota</taxon>
        <taxon>Viridiplantae</taxon>
        <taxon>Streptophyta</taxon>
        <taxon>Embryophyta</taxon>
        <taxon>Tracheophyta</taxon>
        <taxon>Spermatophyta</taxon>
        <taxon>Magnoliopsida</taxon>
        <taxon>Liliopsida</taxon>
        <taxon>Arecaceae</taxon>
        <taxon>Arecoideae</taxon>
        <taxon>Cocoseae</taxon>
        <taxon>Attaleinae</taxon>
        <taxon>Cocos</taxon>
    </lineage>
</organism>